<dbReference type="eggNOG" id="COG3134">
    <property type="taxonomic scope" value="Bacteria"/>
</dbReference>
<feature type="signal peptide" evidence="3">
    <location>
        <begin position="1"/>
        <end position="22"/>
    </location>
</feature>
<accession>C7RC35</accession>
<proteinExistence type="predicted"/>
<keyword evidence="3" id="KW-0732">Signal</keyword>
<dbReference type="AlphaFoldDB" id="C7RC35"/>
<feature type="domain" description="Glycine zipper 2TM" evidence="4">
    <location>
        <begin position="80"/>
        <end position="120"/>
    </location>
</feature>
<dbReference type="FunCoup" id="C7RC35">
    <property type="interactions" value="25"/>
</dbReference>
<name>C7RC35_KANKD</name>
<dbReference type="InterPro" id="IPR051407">
    <property type="entry name" value="Bact_OM_lipoprot/Surf_antigen"/>
</dbReference>
<sequence length="183" mass="20412">MKSPLLITSILVSLSLVSTAQAGHDERRYEGSRYDSSRYENTRYARAKVVHVEPISGYSESRYPRERCYTVSSDRDRRKGSIVGAVVGSVVGYKLGGDRGDKRIGSVAGAVVGSVIGQSVADKGRDTRYHCEVPESRYGHAAIIGYNVTYKYKGQRYTTFMDYDPGRWIDVEVNVTPGRGYRH</sequence>
<dbReference type="InterPro" id="IPR008816">
    <property type="entry name" value="Gly_zipper_2TM_dom"/>
</dbReference>
<dbReference type="InParanoid" id="C7RC35"/>
<keyword evidence="2" id="KW-0472">Membrane</keyword>
<dbReference type="RefSeq" id="WP_012801341.1">
    <property type="nucleotide sequence ID" value="NC_013166.1"/>
</dbReference>
<dbReference type="EMBL" id="CP001707">
    <property type="protein sequence ID" value="ACV26827.1"/>
    <property type="molecule type" value="Genomic_DNA"/>
</dbReference>
<reference evidence="5 6" key="1">
    <citation type="journal article" date="2009" name="Stand. Genomic Sci.">
        <title>Complete genome sequence of Kangiella koreensis type strain (SW-125).</title>
        <authorList>
            <person name="Han C."/>
            <person name="Sikorski J."/>
            <person name="Lapidus A."/>
            <person name="Nolan M."/>
            <person name="Glavina Del Rio T."/>
            <person name="Tice H."/>
            <person name="Cheng J.F."/>
            <person name="Lucas S."/>
            <person name="Chen F."/>
            <person name="Copeland A."/>
            <person name="Ivanova N."/>
            <person name="Mavromatis K."/>
            <person name="Ovchinnikova G."/>
            <person name="Pati A."/>
            <person name="Bruce D."/>
            <person name="Goodwin L."/>
            <person name="Pitluck S."/>
            <person name="Chen A."/>
            <person name="Palaniappan K."/>
            <person name="Land M."/>
            <person name="Hauser L."/>
            <person name="Chang Y.J."/>
            <person name="Jeffries C.D."/>
            <person name="Chain P."/>
            <person name="Saunders E."/>
            <person name="Brettin T."/>
            <person name="Goker M."/>
            <person name="Tindall B.J."/>
            <person name="Bristow J."/>
            <person name="Eisen J.A."/>
            <person name="Markowitz V."/>
            <person name="Hugenholtz P."/>
            <person name="Kyrpides N.C."/>
            <person name="Klenk H.P."/>
            <person name="Detter J.C."/>
        </authorList>
    </citation>
    <scope>NUCLEOTIDE SEQUENCE [LARGE SCALE GENOMIC DNA]</scope>
    <source>
        <strain evidence="6">DSM 16069 / KCTC 12182 / SW-125</strain>
    </source>
</reference>
<protein>
    <submittedName>
        <fullName evidence="5">17 kDa surface antigen</fullName>
    </submittedName>
</protein>
<keyword evidence="6" id="KW-1185">Reference proteome</keyword>
<dbReference type="PANTHER" id="PTHR35603:SF2">
    <property type="entry name" value="OUTER MEMBRANE LIPOPROTEIN"/>
    <property type="match status" value="1"/>
</dbReference>
<dbReference type="KEGG" id="kko:Kkor_1415"/>
<evidence type="ECO:0000256" key="3">
    <source>
        <dbReference type="SAM" id="SignalP"/>
    </source>
</evidence>
<dbReference type="GO" id="GO:0019867">
    <property type="term" value="C:outer membrane"/>
    <property type="evidence" value="ECO:0007669"/>
    <property type="project" value="InterPro"/>
</dbReference>
<feature type="chain" id="PRO_5002983734" evidence="3">
    <location>
        <begin position="23"/>
        <end position="183"/>
    </location>
</feature>
<dbReference type="PANTHER" id="PTHR35603">
    <property type="match status" value="1"/>
</dbReference>
<dbReference type="Pfam" id="PF05433">
    <property type="entry name" value="Rick_17kDa_Anti"/>
    <property type="match status" value="1"/>
</dbReference>
<evidence type="ECO:0000256" key="2">
    <source>
        <dbReference type="ARBA" id="ARBA00023136"/>
    </source>
</evidence>
<comment type="subcellular location">
    <subcellularLocation>
        <location evidence="1">Membrane</location>
    </subcellularLocation>
</comment>
<evidence type="ECO:0000259" key="4">
    <source>
        <dbReference type="Pfam" id="PF05433"/>
    </source>
</evidence>
<dbReference type="HOGENOM" id="CLU_094245_2_1_6"/>
<evidence type="ECO:0000313" key="5">
    <source>
        <dbReference type="EMBL" id="ACV26827.1"/>
    </source>
</evidence>
<dbReference type="STRING" id="523791.Kkor_1415"/>
<evidence type="ECO:0000256" key="1">
    <source>
        <dbReference type="ARBA" id="ARBA00004370"/>
    </source>
</evidence>
<gene>
    <name evidence="5" type="ordered locus">Kkor_1415</name>
</gene>
<evidence type="ECO:0000313" key="6">
    <source>
        <dbReference type="Proteomes" id="UP000001231"/>
    </source>
</evidence>
<dbReference type="Proteomes" id="UP000001231">
    <property type="component" value="Chromosome"/>
</dbReference>
<dbReference type="OrthoDB" id="8909257at2"/>
<organism evidence="5 6">
    <name type="scientific">Kangiella koreensis (strain DSM 16069 / JCM 12317 / KCTC 12182 / SW-125)</name>
    <dbReference type="NCBI Taxonomy" id="523791"/>
    <lineage>
        <taxon>Bacteria</taxon>
        <taxon>Pseudomonadati</taxon>
        <taxon>Pseudomonadota</taxon>
        <taxon>Gammaproteobacteria</taxon>
        <taxon>Kangiellales</taxon>
        <taxon>Kangiellaceae</taxon>
        <taxon>Kangiella</taxon>
    </lineage>
</organism>